<sequence>MTPDSGRICDDVPFDDSYIVGELARYEEVPPFWPKLRELDASMMSAKASLSSRPLWPYVSHFLHSLKTLPNLVSLTCANCGLWGSLDCGAFVIYDFDKIMARATLIRNEIPFNLNERAGPYAAELTSRLRELSSITPLAQFHIWDWQLLRPCSPSTVSSVS</sequence>
<reference evidence="1 2" key="1">
    <citation type="submission" date="2014-11" db="EMBL/GenBank/DDBJ databases">
        <authorList>
            <person name="Zhu J."/>
            <person name="Qi W."/>
            <person name="Song R."/>
        </authorList>
    </citation>
    <scope>NUCLEOTIDE SEQUENCE [LARGE SCALE GENOMIC DNA]</scope>
</reference>
<organism evidence="1 2">
    <name type="scientific">Vitrella brassicaformis (strain CCMP3155)</name>
    <dbReference type="NCBI Taxonomy" id="1169540"/>
    <lineage>
        <taxon>Eukaryota</taxon>
        <taxon>Sar</taxon>
        <taxon>Alveolata</taxon>
        <taxon>Colpodellida</taxon>
        <taxon>Vitrellaceae</taxon>
        <taxon>Vitrella</taxon>
    </lineage>
</organism>
<protein>
    <submittedName>
        <fullName evidence="1">Uncharacterized protein</fullName>
    </submittedName>
</protein>
<dbReference type="Proteomes" id="UP000041254">
    <property type="component" value="Unassembled WGS sequence"/>
</dbReference>
<keyword evidence="2" id="KW-1185">Reference proteome</keyword>
<proteinExistence type="predicted"/>
<evidence type="ECO:0000313" key="2">
    <source>
        <dbReference type="Proteomes" id="UP000041254"/>
    </source>
</evidence>
<accession>A0A0G4FUD4</accession>
<gene>
    <name evidence="1" type="ORF">Vbra_16157</name>
</gene>
<dbReference type="VEuPathDB" id="CryptoDB:Vbra_16157"/>
<name>A0A0G4FUD4_VITBC</name>
<dbReference type="AlphaFoldDB" id="A0A0G4FUD4"/>
<dbReference type="EMBL" id="CDMY01000499">
    <property type="protein sequence ID" value="CEM18111.1"/>
    <property type="molecule type" value="Genomic_DNA"/>
</dbReference>
<dbReference type="PhylomeDB" id="A0A0G4FUD4"/>
<dbReference type="InParanoid" id="A0A0G4FUD4"/>
<evidence type="ECO:0000313" key="1">
    <source>
        <dbReference type="EMBL" id="CEM18111.1"/>
    </source>
</evidence>